<name>A0A1N6REM0_9SPIO</name>
<reference evidence="2 3" key="1">
    <citation type="submission" date="2017-01" db="EMBL/GenBank/DDBJ databases">
        <authorList>
            <person name="Mah S.A."/>
            <person name="Swanson W.J."/>
            <person name="Moy G.W."/>
            <person name="Vacquier V.D."/>
        </authorList>
    </citation>
    <scope>NUCLEOTIDE SEQUENCE [LARGE SCALE GENOMIC DNA]</scope>
    <source>
        <strain evidence="2 3">ASpG1</strain>
    </source>
</reference>
<dbReference type="OrthoDB" id="9801429at2"/>
<evidence type="ECO:0000259" key="1">
    <source>
        <dbReference type="Pfam" id="PF13338"/>
    </source>
</evidence>
<keyword evidence="3" id="KW-1185">Reference proteome</keyword>
<evidence type="ECO:0000313" key="2">
    <source>
        <dbReference type="EMBL" id="SIQ27265.1"/>
    </source>
</evidence>
<accession>A0A1N6REM0</accession>
<protein>
    <submittedName>
        <fullName evidence="2">Transcriptional regulator, AbiEi antitoxin, Type IV TA system</fullName>
    </submittedName>
</protein>
<dbReference type="Pfam" id="PF13338">
    <property type="entry name" value="AbiEi_4"/>
    <property type="match status" value="1"/>
</dbReference>
<sequence>MSREQTDKSALETMEKHGGQLRMAEALKEGIARRTLYRLVDEGKLERITRGVYRLAHLPEISYPDFVTVSVRAPKAVICLVSALSFHDLTTQVPHSVWIAIPRDSRPPRIDYPPISWIEVSGEAYDSGVERHFLDETEVRIYGPEKTLADCFKYRNKIGMDVVLEALNLYVRGSRQDIDSLLHFAEICRVSAVMKPYLEALV</sequence>
<gene>
    <name evidence="2" type="ORF">SAMN05920897_10679</name>
</gene>
<feature type="domain" description="AbiEi antitoxin N-terminal" evidence="1">
    <location>
        <begin position="15"/>
        <end position="56"/>
    </location>
</feature>
<evidence type="ECO:0000313" key="3">
    <source>
        <dbReference type="Proteomes" id="UP000186400"/>
    </source>
</evidence>
<dbReference type="AlphaFoldDB" id="A0A1N6REM0"/>
<dbReference type="Proteomes" id="UP000186400">
    <property type="component" value="Unassembled WGS sequence"/>
</dbReference>
<dbReference type="RefSeq" id="WP_076488363.1">
    <property type="nucleotide sequence ID" value="NZ_FTMS01000006.1"/>
</dbReference>
<dbReference type="InterPro" id="IPR025159">
    <property type="entry name" value="AbiEi_N"/>
</dbReference>
<dbReference type="STRING" id="159291.SAMN05920897_10679"/>
<dbReference type="EMBL" id="FTMS01000006">
    <property type="protein sequence ID" value="SIQ27265.1"/>
    <property type="molecule type" value="Genomic_DNA"/>
</dbReference>
<organism evidence="2 3">
    <name type="scientific">Alkalispirochaeta americana</name>
    <dbReference type="NCBI Taxonomy" id="159291"/>
    <lineage>
        <taxon>Bacteria</taxon>
        <taxon>Pseudomonadati</taxon>
        <taxon>Spirochaetota</taxon>
        <taxon>Spirochaetia</taxon>
        <taxon>Spirochaetales</taxon>
        <taxon>Spirochaetaceae</taxon>
        <taxon>Alkalispirochaeta</taxon>
    </lineage>
</organism>
<proteinExistence type="predicted"/>